<dbReference type="AlphaFoldDB" id="A0A9X2KCC9"/>
<sequence length="373" mass="37091">MSRVARKRSLLAVVPVVALFLVLGTAASAGAASGDAPADEEAAAAESTNAAEIEIPYRETAEIQPPLPWRISDCAGPRSTSALVVECDSEHITLSAPDYDPEAGTTVLPVALTDGSVSMTVAYRVSLAAPPAPEPSPSASVRPVASGSLLLVPFSDLGATCTRCGGGAGLVAVGVEPAEAGTAWATATHLVFRASASFTGAAEVGFGIADEFGTTGQGVVRVGVYRADSPLVALDVAVPLDGSGDAEIDLAALVTAIAGDDVVFVSCGAAIHGAAACDADGAARYTGTGEADQFGFQVAASGEQAHGSVTLVPAGTELPEGTAFPSSGPVPAAPTDADDEPVTTLFIPPVPAEQPAVGGPFDAFIAVLDRTAR</sequence>
<evidence type="ECO:0000256" key="2">
    <source>
        <dbReference type="SAM" id="SignalP"/>
    </source>
</evidence>
<organism evidence="3 4">
    <name type="scientific">Agromyces terreus</name>
    <dbReference type="NCBI Taxonomy" id="424795"/>
    <lineage>
        <taxon>Bacteria</taxon>
        <taxon>Bacillati</taxon>
        <taxon>Actinomycetota</taxon>
        <taxon>Actinomycetes</taxon>
        <taxon>Micrococcales</taxon>
        <taxon>Microbacteriaceae</taxon>
        <taxon>Agromyces</taxon>
    </lineage>
</organism>
<accession>A0A9X2KCC9</accession>
<name>A0A9X2KCC9_9MICO</name>
<protein>
    <submittedName>
        <fullName evidence="3">Uncharacterized protein</fullName>
    </submittedName>
</protein>
<dbReference type="RefSeq" id="WP_156999925.1">
    <property type="nucleotide sequence ID" value="NZ_JAMZDY010000001.1"/>
</dbReference>
<feature type="region of interest" description="Disordered" evidence="1">
    <location>
        <begin position="32"/>
        <end position="51"/>
    </location>
</feature>
<feature type="signal peptide" evidence="2">
    <location>
        <begin position="1"/>
        <end position="31"/>
    </location>
</feature>
<dbReference type="OrthoDB" id="5047204at2"/>
<keyword evidence="2" id="KW-0732">Signal</keyword>
<keyword evidence="4" id="KW-1185">Reference proteome</keyword>
<feature type="chain" id="PRO_5040746247" evidence="2">
    <location>
        <begin position="32"/>
        <end position="373"/>
    </location>
</feature>
<comment type="caution">
    <text evidence="3">The sequence shown here is derived from an EMBL/GenBank/DDBJ whole genome shotgun (WGS) entry which is preliminary data.</text>
</comment>
<gene>
    <name evidence="3" type="ORF">BJ978_001771</name>
</gene>
<evidence type="ECO:0000313" key="3">
    <source>
        <dbReference type="EMBL" id="MCP2371095.1"/>
    </source>
</evidence>
<evidence type="ECO:0000256" key="1">
    <source>
        <dbReference type="SAM" id="MobiDB-lite"/>
    </source>
</evidence>
<proteinExistence type="predicted"/>
<feature type="region of interest" description="Disordered" evidence="1">
    <location>
        <begin position="315"/>
        <end position="343"/>
    </location>
</feature>
<dbReference type="EMBL" id="JAMZDY010000001">
    <property type="protein sequence ID" value="MCP2371095.1"/>
    <property type="molecule type" value="Genomic_DNA"/>
</dbReference>
<reference evidence="3" key="1">
    <citation type="submission" date="2022-06" db="EMBL/GenBank/DDBJ databases">
        <title>Sequencing the genomes of 1000 actinobacteria strains.</title>
        <authorList>
            <person name="Klenk H.-P."/>
        </authorList>
    </citation>
    <scope>NUCLEOTIDE SEQUENCE</scope>
    <source>
        <strain evidence="3">DSM 22016</strain>
    </source>
</reference>
<evidence type="ECO:0000313" key="4">
    <source>
        <dbReference type="Proteomes" id="UP001139722"/>
    </source>
</evidence>
<dbReference type="Proteomes" id="UP001139722">
    <property type="component" value="Unassembled WGS sequence"/>
</dbReference>